<sequence length="296" mass="33521">MKVRGRARSYVTCEQSVSLPVALIMCFLLFVAGYYSATSLLQDPLDDFSFPSVQRQKLLQSDSSGEAFVVVDHGKSGDNNIQISPFQVLSWRPRILLFPNFADVRQCKAIIALAKSRLAPSSLALRKGETSENTKDIRTSSGTFLSANEDRTGTLAWVEDKMARATLIPRTHGEAFNVLRYELGQKYNCHYDYFDPQEYGPQKSQRMASFLLYLSDVEEGGETMFPYEDYKNMNVGYDFKQCIGLKVKPRQGDAILFYSMFPNGTFDKTSLHGSCPVIKGEKWVATKWIRNTEDWA</sequence>
<evidence type="ECO:0000313" key="1">
    <source>
        <dbReference type="EMBL" id="KAJ7562589.1"/>
    </source>
</evidence>
<reference evidence="2" key="1">
    <citation type="journal article" date="2024" name="Proc. Natl. Acad. Sci. U.S.A.">
        <title>Extraordinary preservation of gene collinearity over three hundred million years revealed in homosporous lycophytes.</title>
        <authorList>
            <person name="Li C."/>
            <person name="Wickell D."/>
            <person name="Kuo L.Y."/>
            <person name="Chen X."/>
            <person name="Nie B."/>
            <person name="Liao X."/>
            <person name="Peng D."/>
            <person name="Ji J."/>
            <person name="Jenkins J."/>
            <person name="Williams M."/>
            <person name="Shu S."/>
            <person name="Plott C."/>
            <person name="Barry K."/>
            <person name="Rajasekar S."/>
            <person name="Grimwood J."/>
            <person name="Han X."/>
            <person name="Sun S."/>
            <person name="Hou Z."/>
            <person name="He W."/>
            <person name="Dai G."/>
            <person name="Sun C."/>
            <person name="Schmutz J."/>
            <person name="Leebens-Mack J.H."/>
            <person name="Li F.W."/>
            <person name="Wang L."/>
        </authorList>
    </citation>
    <scope>NUCLEOTIDE SEQUENCE [LARGE SCALE GENOMIC DNA]</scope>
    <source>
        <strain evidence="2">cv. PW_Plant_1</strain>
    </source>
</reference>
<keyword evidence="2" id="KW-1185">Reference proteome</keyword>
<name>A0ACC2E7M8_DIPCM</name>
<gene>
    <name evidence="1" type="ORF">O6H91_03G075800</name>
</gene>
<evidence type="ECO:0000313" key="2">
    <source>
        <dbReference type="Proteomes" id="UP001162992"/>
    </source>
</evidence>
<protein>
    <submittedName>
        <fullName evidence="1">Uncharacterized protein</fullName>
    </submittedName>
</protein>
<accession>A0ACC2E7M8</accession>
<dbReference type="Proteomes" id="UP001162992">
    <property type="component" value="Chromosome 3"/>
</dbReference>
<organism evidence="1 2">
    <name type="scientific">Diphasiastrum complanatum</name>
    <name type="common">Issler's clubmoss</name>
    <name type="synonym">Lycopodium complanatum</name>
    <dbReference type="NCBI Taxonomy" id="34168"/>
    <lineage>
        <taxon>Eukaryota</taxon>
        <taxon>Viridiplantae</taxon>
        <taxon>Streptophyta</taxon>
        <taxon>Embryophyta</taxon>
        <taxon>Tracheophyta</taxon>
        <taxon>Lycopodiopsida</taxon>
        <taxon>Lycopodiales</taxon>
        <taxon>Lycopodiaceae</taxon>
        <taxon>Lycopodioideae</taxon>
        <taxon>Diphasiastrum</taxon>
    </lineage>
</organism>
<proteinExistence type="predicted"/>
<dbReference type="EMBL" id="CM055094">
    <property type="protein sequence ID" value="KAJ7562589.1"/>
    <property type="molecule type" value="Genomic_DNA"/>
</dbReference>
<comment type="caution">
    <text evidence="1">The sequence shown here is derived from an EMBL/GenBank/DDBJ whole genome shotgun (WGS) entry which is preliminary data.</text>
</comment>